<evidence type="ECO:0000313" key="4">
    <source>
        <dbReference type="EMBL" id="SNR15395.1"/>
    </source>
</evidence>
<evidence type="ECO:0000256" key="2">
    <source>
        <dbReference type="SAM" id="SignalP"/>
    </source>
</evidence>
<dbReference type="EMBL" id="LT899436">
    <property type="protein sequence ID" value="SNR15395.1"/>
    <property type="molecule type" value="Genomic_DNA"/>
</dbReference>
<gene>
    <name evidence="4" type="ORF">TJEJU_1674</name>
</gene>
<keyword evidence="5" id="KW-1185">Reference proteome</keyword>
<feature type="signal peptide" evidence="2">
    <location>
        <begin position="1"/>
        <end position="21"/>
    </location>
</feature>
<evidence type="ECO:0000313" key="5">
    <source>
        <dbReference type="Proteomes" id="UP000215214"/>
    </source>
</evidence>
<dbReference type="RefSeq" id="WP_157730155.1">
    <property type="nucleotide sequence ID" value="NZ_LT899436.1"/>
</dbReference>
<name>A0A238U8L9_9FLAO</name>
<dbReference type="InterPro" id="IPR024311">
    <property type="entry name" value="Lipocalin-like"/>
</dbReference>
<feature type="chain" id="PRO_5012195731" description="Lipocalin-like domain-containing protein" evidence="2">
    <location>
        <begin position="22"/>
        <end position="151"/>
    </location>
</feature>
<dbReference type="Proteomes" id="UP000215214">
    <property type="component" value="Chromosome TJEJU"/>
</dbReference>
<dbReference type="AlphaFoldDB" id="A0A238U8L9"/>
<sequence>MKKIIILSFAFLCLFSCSSNDSEVVGTDGDEVVTDGSGSDGESDNGNGSEAKDPIIGTWTLFTGTDGVEVTECKKKTTFTFNEDNTYSQIEFNTVNNSCSEVVNVTGEWKNEGNNVYNLRRDGFTSGPSVDFEFSEDGKTMVLVRQTYVRN</sequence>
<dbReference type="OrthoDB" id="1189784at2"/>
<evidence type="ECO:0000256" key="1">
    <source>
        <dbReference type="SAM" id="MobiDB-lite"/>
    </source>
</evidence>
<feature type="region of interest" description="Disordered" evidence="1">
    <location>
        <begin position="22"/>
        <end position="54"/>
    </location>
</feature>
<accession>A0A238U8L9</accession>
<protein>
    <recommendedName>
        <fullName evidence="3">Lipocalin-like domain-containing protein</fullName>
    </recommendedName>
</protein>
<keyword evidence="2" id="KW-0732">Signal</keyword>
<dbReference type="Pfam" id="PF13648">
    <property type="entry name" value="Lipocalin_4"/>
    <property type="match status" value="1"/>
</dbReference>
<reference evidence="4 5" key="1">
    <citation type="submission" date="2017-07" db="EMBL/GenBank/DDBJ databases">
        <authorList>
            <person name="Sun Z.S."/>
            <person name="Albrecht U."/>
            <person name="Echele G."/>
            <person name="Lee C.C."/>
        </authorList>
    </citation>
    <scope>NUCLEOTIDE SEQUENCE [LARGE SCALE GENOMIC DNA]</scope>
    <source>
        <strain evidence="5">type strain: KCTC 22618</strain>
    </source>
</reference>
<proteinExistence type="predicted"/>
<organism evidence="4 5">
    <name type="scientific">Tenacibaculum jejuense</name>
    <dbReference type="NCBI Taxonomy" id="584609"/>
    <lineage>
        <taxon>Bacteria</taxon>
        <taxon>Pseudomonadati</taxon>
        <taxon>Bacteroidota</taxon>
        <taxon>Flavobacteriia</taxon>
        <taxon>Flavobacteriales</taxon>
        <taxon>Flavobacteriaceae</taxon>
        <taxon>Tenacibaculum</taxon>
    </lineage>
</organism>
<dbReference type="KEGG" id="tje:TJEJU_1674"/>
<feature type="domain" description="Lipocalin-like" evidence="3">
    <location>
        <begin position="55"/>
        <end position="135"/>
    </location>
</feature>
<evidence type="ECO:0000259" key="3">
    <source>
        <dbReference type="Pfam" id="PF13648"/>
    </source>
</evidence>